<evidence type="ECO:0000259" key="1">
    <source>
        <dbReference type="Pfam" id="PF03781"/>
    </source>
</evidence>
<dbReference type="AlphaFoldDB" id="A0A2N3HQX3"/>
<feature type="domain" description="Sulfatase-modifying factor enzyme-like" evidence="1">
    <location>
        <begin position="202"/>
        <end position="455"/>
    </location>
</feature>
<evidence type="ECO:0000313" key="3">
    <source>
        <dbReference type="EMBL" id="PKQ60455.1"/>
    </source>
</evidence>
<evidence type="ECO:0000313" key="4">
    <source>
        <dbReference type="Proteomes" id="UP000233535"/>
    </source>
</evidence>
<dbReference type="InterPro" id="IPR029063">
    <property type="entry name" value="SAM-dependent_MTases_sf"/>
</dbReference>
<protein>
    <submittedName>
        <fullName evidence="3">SAM-dependent methyltransferase</fullName>
    </submittedName>
</protein>
<dbReference type="GO" id="GO:0008168">
    <property type="term" value="F:methyltransferase activity"/>
    <property type="evidence" value="ECO:0007669"/>
    <property type="project" value="UniProtKB-KW"/>
</dbReference>
<organism evidence="3 4">
    <name type="scientific">Labilibaculum filiforme</name>
    <dbReference type="NCBI Taxonomy" id="1940526"/>
    <lineage>
        <taxon>Bacteria</taxon>
        <taxon>Pseudomonadati</taxon>
        <taxon>Bacteroidota</taxon>
        <taxon>Bacteroidia</taxon>
        <taxon>Marinilabiliales</taxon>
        <taxon>Marinifilaceae</taxon>
        <taxon>Labilibaculum</taxon>
    </lineage>
</organism>
<dbReference type="InterPro" id="IPR027625">
    <property type="entry name" value="OvoA_Cterm"/>
</dbReference>
<keyword evidence="4" id="KW-1185">Reference proteome</keyword>
<dbReference type="PANTHER" id="PTHR23150:SF26">
    <property type="entry name" value="GENERIC METHYLTRANSFERASE"/>
    <property type="match status" value="1"/>
</dbReference>
<dbReference type="SUPFAM" id="SSF56436">
    <property type="entry name" value="C-type lectin-like"/>
    <property type="match status" value="1"/>
</dbReference>
<gene>
    <name evidence="3" type="ORF">BZG02_19050</name>
</gene>
<dbReference type="OrthoDB" id="9768004at2"/>
<feature type="domain" description="Methyltransferase type 12" evidence="2">
    <location>
        <begin position="514"/>
        <end position="635"/>
    </location>
</feature>
<dbReference type="Proteomes" id="UP000233535">
    <property type="component" value="Unassembled WGS sequence"/>
</dbReference>
<dbReference type="PANTHER" id="PTHR23150">
    <property type="entry name" value="SULFATASE MODIFYING FACTOR 1, 2"/>
    <property type="match status" value="1"/>
</dbReference>
<dbReference type="GO" id="GO:0032259">
    <property type="term" value="P:methylation"/>
    <property type="evidence" value="ECO:0007669"/>
    <property type="project" value="UniProtKB-KW"/>
</dbReference>
<dbReference type="EMBL" id="MVDD01000025">
    <property type="protein sequence ID" value="PKQ60455.1"/>
    <property type="molecule type" value="Genomic_DNA"/>
</dbReference>
<dbReference type="Gene3D" id="3.40.50.150">
    <property type="entry name" value="Vaccinia Virus protein VP39"/>
    <property type="match status" value="1"/>
</dbReference>
<dbReference type="Gene3D" id="3.90.1580.10">
    <property type="entry name" value="paralog of FGE (formylglycine-generating enzyme)"/>
    <property type="match status" value="1"/>
</dbReference>
<dbReference type="NCBIfam" id="TIGR04344">
    <property type="entry name" value="ovoA_Nterm"/>
    <property type="match status" value="1"/>
</dbReference>
<accession>A0A2N3HQX3</accession>
<keyword evidence="3" id="KW-0489">Methyltransferase</keyword>
<dbReference type="NCBIfam" id="TIGR04345">
    <property type="entry name" value="ovoA_Cterm"/>
    <property type="match status" value="1"/>
</dbReference>
<dbReference type="Pfam" id="PF03781">
    <property type="entry name" value="FGE-sulfatase"/>
    <property type="match status" value="1"/>
</dbReference>
<name>A0A2N3HQX3_9BACT</name>
<dbReference type="InterPro" id="IPR016187">
    <property type="entry name" value="CTDL_fold"/>
</dbReference>
<dbReference type="InterPro" id="IPR013217">
    <property type="entry name" value="Methyltransf_12"/>
</dbReference>
<evidence type="ECO:0000259" key="2">
    <source>
        <dbReference type="Pfam" id="PF08242"/>
    </source>
</evidence>
<dbReference type="GO" id="GO:0120147">
    <property type="term" value="F:formylglycine-generating oxidase activity"/>
    <property type="evidence" value="ECO:0007669"/>
    <property type="project" value="TreeGrafter"/>
</dbReference>
<reference evidence="3 4" key="1">
    <citation type="journal article" date="2017" name="Front. Microbiol.">
        <title>Labilibaculum manganireducens gen. nov., sp. nov. and Labilibaculum filiforme sp. nov., Novel Bacteroidetes Isolated from Subsurface Sediments of the Baltic Sea.</title>
        <authorList>
            <person name="Vandieken V."/>
            <person name="Marshall I.P."/>
            <person name="Niemann H."/>
            <person name="Engelen B."/>
            <person name="Cypionka H."/>
        </authorList>
    </citation>
    <scope>NUCLEOTIDE SEQUENCE [LARGE SCALE GENOMIC DNA]</scope>
    <source>
        <strain evidence="3 4">59.16B</strain>
    </source>
</reference>
<dbReference type="InterPro" id="IPR051043">
    <property type="entry name" value="Sulfatase_Mod_Factor_Kinase"/>
</dbReference>
<sequence>MKNRIETVSHRDLLVTKTPLLNQGAAEEKRQEILNYFRNTWELDERLYDCLNGQEAFLHRADPLRHPLAFYFGHTATFFVNKLILAGIITERIHPKFESMFAVGVDEMSWDDLNDKHYDWPTVQETKAYRDEAKKRIEKLILELPLSIPIHWNTDFWVVMMGIEHQRIHIETSSVLIRQLPIHLVKANSLFKICEEWGKAPANELVKVKSGKVSIGKGKDNALYGWDNEFGEFHCKVKSFYASKYLVSNEEFKAFVDDKGYKTEKWWTEEGWAWVSYKKCEHPLWWLKEGKVWKFRSMLEIIEMPWNWPAEVNYLEAKAFCNWKSAKTGKSLRMPTEAEYYRLHDSLQMADQPEWEIAPGNINLEHYASPCPVDCFENGGFYDVIGNVWQWTEMPIFGLDGFEIHPFYDDFSTPTFDAKHNLIKGGSWISTGNLAIRDSRYAFRRHFFQHAGFRYIESEQEVQIETDYYETDDLVSQYCESQYGEEYFGVPNYAKACLSLIENQLKNLNKGNALDIGCATGRTTFELAKHFDKVTGLDFSARFIRIGTQLKEAGKLKYIRKEEGKLTTYQEVKLEDLHLNDTRDKVEFFQADACNLKAIYAGYDLVFAGNLIDRLYDPIQFLQDLPARVNDGGLLVLTSPYTWMEEFTEADKWVGGYRKDGEPYSSLDGLKEILKEHFVLLDEPTDVPFVIRETARKYQHTIAQMTIWRKK</sequence>
<dbReference type="Pfam" id="PF08242">
    <property type="entry name" value="Methyltransf_12"/>
    <property type="match status" value="1"/>
</dbReference>
<comment type="caution">
    <text evidence="3">The sequence shown here is derived from an EMBL/GenBank/DDBJ whole genome shotgun (WGS) entry which is preliminary data.</text>
</comment>
<dbReference type="InterPro" id="IPR042095">
    <property type="entry name" value="SUMF_sf"/>
</dbReference>
<dbReference type="SUPFAM" id="SSF53335">
    <property type="entry name" value="S-adenosyl-L-methionine-dependent methyltransferases"/>
    <property type="match status" value="1"/>
</dbReference>
<dbReference type="InterPro" id="IPR027577">
    <property type="entry name" value="OvoA_Nterm"/>
</dbReference>
<dbReference type="InterPro" id="IPR005532">
    <property type="entry name" value="SUMF_dom"/>
</dbReference>
<dbReference type="FunFam" id="3.90.1580.10:FF:000006">
    <property type="entry name" value="Generic methyltransferase, putative"/>
    <property type="match status" value="1"/>
</dbReference>
<dbReference type="CDD" id="cd02440">
    <property type="entry name" value="AdoMet_MTases"/>
    <property type="match status" value="1"/>
</dbReference>
<proteinExistence type="predicted"/>
<dbReference type="RefSeq" id="WP_101263348.1">
    <property type="nucleotide sequence ID" value="NZ_MVDD01000025.1"/>
</dbReference>
<keyword evidence="3" id="KW-0808">Transferase</keyword>